<keyword evidence="6" id="KW-1185">Reference proteome</keyword>
<dbReference type="EMBL" id="BLVO01000012">
    <property type="protein sequence ID" value="GFM32787.1"/>
    <property type="molecule type" value="Genomic_DNA"/>
</dbReference>
<evidence type="ECO:0000313" key="6">
    <source>
        <dbReference type="Proteomes" id="UP000503840"/>
    </source>
</evidence>
<dbReference type="PROSITE" id="PS50005">
    <property type="entry name" value="TPR"/>
    <property type="match status" value="2"/>
</dbReference>
<evidence type="ECO:0000313" key="5">
    <source>
        <dbReference type="EMBL" id="GFM32787.1"/>
    </source>
</evidence>
<feature type="compositionally biased region" description="Basic and acidic residues" evidence="4">
    <location>
        <begin position="335"/>
        <end position="351"/>
    </location>
</feature>
<dbReference type="Pfam" id="PF13181">
    <property type="entry name" value="TPR_8"/>
    <property type="match status" value="1"/>
</dbReference>
<feature type="compositionally biased region" description="Low complexity" evidence="4">
    <location>
        <begin position="131"/>
        <end position="143"/>
    </location>
</feature>
<evidence type="ECO:0000256" key="3">
    <source>
        <dbReference type="PROSITE-ProRule" id="PRU00339"/>
    </source>
</evidence>
<protein>
    <submittedName>
        <fullName evidence="5">Uncharacterized protein</fullName>
    </submittedName>
</protein>
<feature type="region of interest" description="Disordered" evidence="4">
    <location>
        <begin position="106"/>
        <end position="184"/>
    </location>
</feature>
<dbReference type="SUPFAM" id="SSF48452">
    <property type="entry name" value="TPR-like"/>
    <property type="match status" value="2"/>
</dbReference>
<dbReference type="Pfam" id="PF13174">
    <property type="entry name" value="TPR_6"/>
    <property type="match status" value="3"/>
</dbReference>
<dbReference type="PANTHER" id="PTHR44943">
    <property type="entry name" value="CELLULOSE SYNTHASE OPERON PROTEIN C"/>
    <property type="match status" value="1"/>
</dbReference>
<feature type="region of interest" description="Disordered" evidence="4">
    <location>
        <begin position="335"/>
        <end position="531"/>
    </location>
</feature>
<dbReference type="Proteomes" id="UP000503840">
    <property type="component" value="Unassembled WGS sequence"/>
</dbReference>
<feature type="compositionally biased region" description="Basic and acidic residues" evidence="4">
    <location>
        <begin position="357"/>
        <end position="372"/>
    </location>
</feature>
<dbReference type="Gene3D" id="1.25.40.10">
    <property type="entry name" value="Tetratricopeptide repeat domain"/>
    <property type="match status" value="5"/>
</dbReference>
<dbReference type="InterPro" id="IPR051685">
    <property type="entry name" value="Ycf3/AcsC/BcsC/TPR_MFPF"/>
</dbReference>
<accession>A0A7J0BGC6</accession>
<organism evidence="5 6">
    <name type="scientific">Desulfovibrio subterraneus</name>
    <dbReference type="NCBI Taxonomy" id="2718620"/>
    <lineage>
        <taxon>Bacteria</taxon>
        <taxon>Pseudomonadati</taxon>
        <taxon>Thermodesulfobacteriota</taxon>
        <taxon>Desulfovibrionia</taxon>
        <taxon>Desulfovibrionales</taxon>
        <taxon>Desulfovibrionaceae</taxon>
        <taxon>Desulfovibrio</taxon>
    </lineage>
</organism>
<sequence>MALTWYWGAHPDKERLVLVLDRPADGYSLERTGKQTLTLTLPAAAAGQLKAQTPVKPLGGAKLLGRPSGSGRTVTIPTKTAAFGYISTTVSGNKIVVDLFRDPIGARWKPRKDTPAQPAATPDTTPDKTPDTTAPTPAAVPPAGQASADRTPAVQAPATQAAAAPTAKPAQPAANSTPAASPLDALKRVEMPVRGQKTPVVEKPGTRSLDKVLPPPLNATVLQETPAPPTENAEPQTPMVLVPAQPAPKVSSPPERPFFAVPYTYRSRINTGGPEDWKEQIRPPAPVVVDSPMPNADGGIRARVSKAPEAWRNEASQDMPQEAIAIARKIQEAKQAMEREKADKLAREQAERQIQAENERLAKEKALEEARTGKKTAAKPPVQQKDAKGGTNSSGTALPAVTPAGSQAGTAAPVPTLPATGIQTVPQGPEFAVRAKVAPPGQVTTVRRAPDTPRSAQPAAPVAVSGNASASGAVQPQTPQSVQPFQPVPSVPVAGAGADRFTVSKQAPPAPEYPDLQPAFADASEPKVAPQPVEVPKPQLEEVVSNKPAPPEPKVVYVDKDGNPIPPPPDPQDLLFQAQAALNNDEAASALEQFKALKRMPKLTDEQRAAALNGIADATYAVGKDDLLANYEKIIQSTTEAMNFNLKADTVPTHLLRLGMTNMKIGNVREAEAYFNILRKNYPNSDLIPLTYYYWGDYYFNKGEWQKAADNFQYVVQNYPDSKFVREAGVGLARALYSLGFYEQAYQVVDYVEKRWPRFYLEYPPFLSQMGDVEYRMKKFDKARTTYWTYYNIDPDGDEADMILARLGDLYVEMRDKDAAREVYEEAARKFPARDGGLISLMRLAEEGVYDKPSLTDMFSVFDRPYNLRPLQIYSKIIEDHPDSALVPLARLKKAMWYLWNKQYPEALTTASAFIKQHPGHELTGRVKEVAMKAFNVMVADNIREGNYERILQIWDQFPIVRGQDTELAPDSRIALGLSYWKQKQPSKALEVIDPFFLGLKIPETSEMALNLALSIYLDNERWEDVIKLAQRIELWDLNPASKQQLDYALALAHENMGEHDKAAPMWAALSKVQDVPLDQEAYTLFFLSREAERKEDWETAYRHAKQALTDFRDIAKRNPEKADPQKIKDLLGSMMDITERTGRVKEALDWAREYMQDLKPGDPDYPGMQYRIAGLYKKNANLDKWRSILTELRDNSPNSLYGRMAASELRTYDLTEGASKFSPTGRL</sequence>
<feature type="compositionally biased region" description="Low complexity" evidence="4">
    <location>
        <begin position="151"/>
        <end position="174"/>
    </location>
</feature>
<evidence type="ECO:0000256" key="4">
    <source>
        <dbReference type="SAM" id="MobiDB-lite"/>
    </source>
</evidence>
<proteinExistence type="predicted"/>
<dbReference type="AlphaFoldDB" id="A0A7J0BGC6"/>
<dbReference type="PANTHER" id="PTHR44943:SF8">
    <property type="entry name" value="TPR REPEAT-CONTAINING PROTEIN MJ0263"/>
    <property type="match status" value="1"/>
</dbReference>
<feature type="repeat" description="TPR" evidence="3">
    <location>
        <begin position="801"/>
        <end position="834"/>
    </location>
</feature>
<feature type="region of interest" description="Disordered" evidence="4">
    <location>
        <begin position="195"/>
        <end position="214"/>
    </location>
</feature>
<comment type="caution">
    <text evidence="5">The sequence shown here is derived from an EMBL/GenBank/DDBJ whole genome shotgun (WGS) entry which is preliminary data.</text>
</comment>
<dbReference type="InterPro" id="IPR019734">
    <property type="entry name" value="TPR_rpt"/>
</dbReference>
<reference evidence="5 6" key="1">
    <citation type="submission" date="2020-05" db="EMBL/GenBank/DDBJ databases">
        <title>Draft genome sequence of Desulfovibrio sp. strain HN2T.</title>
        <authorList>
            <person name="Ueno A."/>
            <person name="Tamazawa S."/>
            <person name="Tamamura S."/>
            <person name="Murakami T."/>
            <person name="Kiyama T."/>
            <person name="Inomata H."/>
            <person name="Amano Y."/>
            <person name="Miyakawa K."/>
            <person name="Tamaki H."/>
            <person name="Naganuma T."/>
            <person name="Kaneko K."/>
        </authorList>
    </citation>
    <scope>NUCLEOTIDE SEQUENCE [LARGE SCALE GENOMIC DNA]</scope>
    <source>
        <strain evidence="5 6">HN2</strain>
    </source>
</reference>
<keyword evidence="1" id="KW-0677">Repeat</keyword>
<feature type="compositionally biased region" description="Low complexity" evidence="4">
    <location>
        <begin position="115"/>
        <end position="124"/>
    </location>
</feature>
<feature type="compositionally biased region" description="Low complexity" evidence="4">
    <location>
        <begin position="458"/>
        <end position="485"/>
    </location>
</feature>
<name>A0A7J0BGC6_9BACT</name>
<dbReference type="InterPro" id="IPR011990">
    <property type="entry name" value="TPR-like_helical_dom_sf"/>
</dbReference>
<evidence type="ECO:0000256" key="1">
    <source>
        <dbReference type="ARBA" id="ARBA00022737"/>
    </source>
</evidence>
<evidence type="ECO:0000256" key="2">
    <source>
        <dbReference type="ARBA" id="ARBA00022803"/>
    </source>
</evidence>
<keyword evidence="2 3" id="KW-0802">TPR repeat</keyword>
<dbReference type="SMART" id="SM00028">
    <property type="entry name" value="TPR"/>
    <property type="match status" value="5"/>
</dbReference>
<gene>
    <name evidence="5" type="ORF">DSM101010T_11520</name>
</gene>
<feature type="repeat" description="TPR" evidence="3">
    <location>
        <begin position="689"/>
        <end position="722"/>
    </location>
</feature>